<feature type="region of interest" description="Disordered" evidence="1">
    <location>
        <begin position="27"/>
        <end position="81"/>
    </location>
</feature>
<dbReference type="EMBL" id="RJKE01000001">
    <property type="protein sequence ID" value="ROO82578.1"/>
    <property type="molecule type" value="Genomic_DNA"/>
</dbReference>
<evidence type="ECO:0000313" key="3">
    <source>
        <dbReference type="Proteomes" id="UP000272400"/>
    </source>
</evidence>
<dbReference type="Proteomes" id="UP000272400">
    <property type="component" value="Unassembled WGS sequence"/>
</dbReference>
<evidence type="ECO:0000313" key="2">
    <source>
        <dbReference type="EMBL" id="ROO82578.1"/>
    </source>
</evidence>
<feature type="compositionally biased region" description="Low complexity" evidence="1">
    <location>
        <begin position="44"/>
        <end position="70"/>
    </location>
</feature>
<reference evidence="2 3" key="1">
    <citation type="submission" date="2018-11" db="EMBL/GenBank/DDBJ databases">
        <title>Sequencing the genomes of 1000 actinobacteria strains.</title>
        <authorList>
            <person name="Klenk H.-P."/>
        </authorList>
    </citation>
    <scope>NUCLEOTIDE SEQUENCE [LARGE SCALE GENOMIC DNA]</scope>
    <source>
        <strain evidence="2 3">DSM 44254</strain>
    </source>
</reference>
<proteinExistence type="predicted"/>
<sequence>MAIRMIPCRNTKTGAFAELPETALKHFADYEPLPAESPADEPSAEASATSPELPAEAPAPAVPDKPAKPTQAASPAKKDKE</sequence>
<dbReference type="RefSeq" id="WP_123661588.1">
    <property type="nucleotide sequence ID" value="NZ_RJKE01000001.1"/>
</dbReference>
<evidence type="ECO:0000256" key="1">
    <source>
        <dbReference type="SAM" id="MobiDB-lite"/>
    </source>
</evidence>
<keyword evidence="3" id="KW-1185">Reference proteome</keyword>
<name>A0A3N1CPC9_9ACTN</name>
<dbReference type="AlphaFoldDB" id="A0A3N1CPC9"/>
<organism evidence="2 3">
    <name type="scientific">Actinocorallia herbida</name>
    <dbReference type="NCBI Taxonomy" id="58109"/>
    <lineage>
        <taxon>Bacteria</taxon>
        <taxon>Bacillati</taxon>
        <taxon>Actinomycetota</taxon>
        <taxon>Actinomycetes</taxon>
        <taxon>Streptosporangiales</taxon>
        <taxon>Thermomonosporaceae</taxon>
        <taxon>Actinocorallia</taxon>
    </lineage>
</organism>
<protein>
    <submittedName>
        <fullName evidence="2">Uncharacterized protein</fullName>
    </submittedName>
</protein>
<comment type="caution">
    <text evidence="2">The sequence shown here is derived from an EMBL/GenBank/DDBJ whole genome shotgun (WGS) entry which is preliminary data.</text>
</comment>
<gene>
    <name evidence="2" type="ORF">EDD29_0058</name>
</gene>
<accession>A0A3N1CPC9</accession>